<evidence type="ECO:0000259" key="10">
    <source>
        <dbReference type="PROSITE" id="PS50137"/>
    </source>
</evidence>
<accession>A0A834L3Q2</accession>
<name>A0A834L3Q2_RHOSS</name>
<dbReference type="FunFam" id="1.10.1520.10:FF:000004">
    <property type="entry name" value="Endoribonuclease dicer-like 1"/>
    <property type="match status" value="2"/>
</dbReference>
<dbReference type="PANTHER" id="PTHR14950">
    <property type="entry name" value="DICER-RELATED"/>
    <property type="match status" value="1"/>
</dbReference>
<feature type="domain" description="DRBM" evidence="10">
    <location>
        <begin position="278"/>
        <end position="334"/>
    </location>
</feature>
<dbReference type="GO" id="GO:0046872">
    <property type="term" value="F:metal ion binding"/>
    <property type="evidence" value="ECO:0007669"/>
    <property type="project" value="UniProtKB-KW"/>
</dbReference>
<dbReference type="Gene3D" id="3.30.160.20">
    <property type="match status" value="3"/>
</dbReference>
<dbReference type="SMART" id="SM00358">
    <property type="entry name" value="DSRM"/>
    <property type="match status" value="4"/>
</dbReference>
<dbReference type="SMART" id="SM00535">
    <property type="entry name" value="RIBOc"/>
    <property type="match status" value="2"/>
</dbReference>
<sequence length="710" mass="80034">MYYPIVPYTPAMDSAADEITDISGSVRAVENLLEYSFNNKTLLEEALTHPSYTESASYQRLEFLGDAALGLALSNVLFLAHPNLDPGQLSLLRSANVSTEKFARVAVRHGLHRYVRHTATALDEKVNEFALAVQEEEDTVVHGGDVKAPKVLADIVESVAGAVYVDCNFDLRVFWEKFGRLLEPIVEPEILQKQPQPVTMLYELCHKDGRQVDIKHWRKREKDIASIYVGGQFIASASSENKENAKLHAAREALKKLCVSEKMDVDCSDIDGTTKIDGAKQKLHELCGKKRWPKPCYRIVEESGPFHEKRYVCSVEINTVNKVLHVKGDEKSREMKSPELKMLKITVCASLMLRGLQKIHKRIIENYTPGPGEDYRTDISDSVRAVEKLLDYSFKSKRLLEEALTHSSYTDSASYQRLEWLGDSALGLAVSNFLFSAHPDLQPGQLSLLRSANTSTEKLARVAVLCRLHCYFRHYATALDGQVREFALAVQEEDDTVVHGGAVRAPKVLADIVESVAGAVYIDCKLDLKVFWAIFGRLLEPIVDPETLWKQPHPVTLLNELCQKDGRKVDFKFREEEKDNAVYVDGELIASASSEIQAARAALKNLCLYECNSKMDVDYSCIYGTTEIEGAKQKLHALCGKKRWPKPYYGTVKESGPFHERRYVRSVEIKTAENVWSNLCVEGEEKSRLRDADNSAASWMIRRLQELKKI</sequence>
<dbReference type="InterPro" id="IPR036389">
    <property type="entry name" value="RNase_III_sf"/>
</dbReference>
<evidence type="ECO:0000256" key="8">
    <source>
        <dbReference type="ARBA" id="ARBA00022884"/>
    </source>
</evidence>
<dbReference type="PANTHER" id="PTHR14950:SF49">
    <property type="entry name" value="RIBONUCLEASE 3-LIKE PROTEIN 2-RELATED"/>
    <property type="match status" value="1"/>
</dbReference>
<organism evidence="12 13">
    <name type="scientific">Rhododendron simsii</name>
    <name type="common">Sims's rhododendron</name>
    <dbReference type="NCBI Taxonomy" id="118357"/>
    <lineage>
        <taxon>Eukaryota</taxon>
        <taxon>Viridiplantae</taxon>
        <taxon>Streptophyta</taxon>
        <taxon>Embryophyta</taxon>
        <taxon>Tracheophyta</taxon>
        <taxon>Spermatophyta</taxon>
        <taxon>Magnoliopsida</taxon>
        <taxon>eudicotyledons</taxon>
        <taxon>Gunneridae</taxon>
        <taxon>Pentapetalae</taxon>
        <taxon>asterids</taxon>
        <taxon>Ericales</taxon>
        <taxon>Ericaceae</taxon>
        <taxon>Ericoideae</taxon>
        <taxon>Rhodoreae</taxon>
        <taxon>Rhododendron</taxon>
    </lineage>
</organism>
<evidence type="ECO:0000313" key="12">
    <source>
        <dbReference type="EMBL" id="KAF7112235.1"/>
    </source>
</evidence>
<dbReference type="GO" id="GO:0003723">
    <property type="term" value="F:RNA binding"/>
    <property type="evidence" value="ECO:0007669"/>
    <property type="project" value="UniProtKB-UniRule"/>
</dbReference>
<comment type="cofactor">
    <cofactor evidence="1">
        <name>Mn(2+)</name>
        <dbReference type="ChEBI" id="CHEBI:29035"/>
    </cofactor>
</comment>
<evidence type="ECO:0000256" key="3">
    <source>
        <dbReference type="ARBA" id="ARBA00022722"/>
    </source>
</evidence>
<evidence type="ECO:0000256" key="9">
    <source>
        <dbReference type="PROSITE-ProRule" id="PRU00266"/>
    </source>
</evidence>
<dbReference type="GO" id="GO:0005737">
    <property type="term" value="C:cytoplasm"/>
    <property type="evidence" value="ECO:0007669"/>
    <property type="project" value="TreeGrafter"/>
</dbReference>
<dbReference type="Gene3D" id="1.10.1520.10">
    <property type="entry name" value="Ribonuclease III domain"/>
    <property type="match status" value="2"/>
</dbReference>
<evidence type="ECO:0000313" key="13">
    <source>
        <dbReference type="Proteomes" id="UP000626092"/>
    </source>
</evidence>
<dbReference type="CDD" id="cd00593">
    <property type="entry name" value="RIBOc"/>
    <property type="match status" value="2"/>
</dbReference>
<dbReference type="EMBL" id="WJXA01000551">
    <property type="protein sequence ID" value="KAF7112235.1"/>
    <property type="molecule type" value="Genomic_DNA"/>
</dbReference>
<keyword evidence="7" id="KW-0460">Magnesium</keyword>
<dbReference type="InterPro" id="IPR000999">
    <property type="entry name" value="RNase_III_dom"/>
</dbReference>
<protein>
    <submittedName>
        <fullName evidence="12">Uncharacterized protein</fullName>
    </submittedName>
</protein>
<evidence type="ECO:0000259" key="11">
    <source>
        <dbReference type="PROSITE" id="PS50142"/>
    </source>
</evidence>
<dbReference type="PROSITE" id="PS50137">
    <property type="entry name" value="DS_RBD"/>
    <property type="match status" value="3"/>
</dbReference>
<keyword evidence="4" id="KW-0479">Metal-binding</keyword>
<evidence type="ECO:0000256" key="4">
    <source>
        <dbReference type="ARBA" id="ARBA00022723"/>
    </source>
</evidence>
<dbReference type="GO" id="GO:0030422">
    <property type="term" value="P:siRNA processing"/>
    <property type="evidence" value="ECO:0007669"/>
    <property type="project" value="TreeGrafter"/>
</dbReference>
<dbReference type="PROSITE" id="PS00517">
    <property type="entry name" value="RNASE_3_1"/>
    <property type="match status" value="2"/>
</dbReference>
<keyword evidence="13" id="KW-1185">Reference proteome</keyword>
<dbReference type="PROSITE" id="PS50142">
    <property type="entry name" value="RNASE_3_2"/>
    <property type="match status" value="2"/>
</dbReference>
<dbReference type="OrthoDB" id="416741at2759"/>
<dbReference type="Pfam" id="PF14709">
    <property type="entry name" value="DND1_DSRM"/>
    <property type="match status" value="2"/>
</dbReference>
<feature type="domain" description="DRBM" evidence="10">
    <location>
        <begin position="196"/>
        <end position="259"/>
    </location>
</feature>
<comment type="cofactor">
    <cofactor evidence="2">
        <name>Mg(2+)</name>
        <dbReference type="ChEBI" id="CHEBI:18420"/>
    </cofactor>
</comment>
<dbReference type="GO" id="GO:0005634">
    <property type="term" value="C:nucleus"/>
    <property type="evidence" value="ECO:0007669"/>
    <property type="project" value="TreeGrafter"/>
</dbReference>
<feature type="domain" description="DRBM" evidence="10">
    <location>
        <begin position="630"/>
        <end position="706"/>
    </location>
</feature>
<keyword evidence="3" id="KW-0540">Nuclease</keyword>
<dbReference type="SUPFAM" id="SSF69065">
    <property type="entry name" value="RNase III domain-like"/>
    <property type="match status" value="2"/>
</dbReference>
<evidence type="ECO:0000256" key="2">
    <source>
        <dbReference type="ARBA" id="ARBA00001946"/>
    </source>
</evidence>
<gene>
    <name evidence="12" type="ORF">RHSIM_RhsimUnG0248400</name>
</gene>
<evidence type="ECO:0000256" key="6">
    <source>
        <dbReference type="ARBA" id="ARBA00022801"/>
    </source>
</evidence>
<dbReference type="InterPro" id="IPR014720">
    <property type="entry name" value="dsRBD_dom"/>
</dbReference>
<feature type="domain" description="RNase III" evidence="11">
    <location>
        <begin position="383"/>
        <end position="525"/>
    </location>
</feature>
<dbReference type="Proteomes" id="UP000626092">
    <property type="component" value="Unassembled WGS sequence"/>
</dbReference>
<dbReference type="GO" id="GO:0004525">
    <property type="term" value="F:ribonuclease III activity"/>
    <property type="evidence" value="ECO:0007669"/>
    <property type="project" value="InterPro"/>
</dbReference>
<feature type="domain" description="RNase III" evidence="11">
    <location>
        <begin position="26"/>
        <end position="168"/>
    </location>
</feature>
<proteinExistence type="predicted"/>
<dbReference type="SUPFAM" id="SSF54768">
    <property type="entry name" value="dsRNA-binding domain-like"/>
    <property type="match status" value="4"/>
</dbReference>
<keyword evidence="8 9" id="KW-0694">RNA-binding</keyword>
<dbReference type="AlphaFoldDB" id="A0A834L3Q2"/>
<evidence type="ECO:0000256" key="5">
    <source>
        <dbReference type="ARBA" id="ARBA00022759"/>
    </source>
</evidence>
<keyword evidence="6" id="KW-0378">Hydrolase</keyword>
<keyword evidence="5" id="KW-0255">Endonuclease</keyword>
<comment type="caution">
    <text evidence="12">The sequence shown here is derived from an EMBL/GenBank/DDBJ whole genome shotgun (WGS) entry which is preliminary data.</text>
</comment>
<evidence type="ECO:0000256" key="1">
    <source>
        <dbReference type="ARBA" id="ARBA00001936"/>
    </source>
</evidence>
<dbReference type="Pfam" id="PF00035">
    <property type="entry name" value="dsrm"/>
    <property type="match status" value="1"/>
</dbReference>
<reference evidence="12" key="1">
    <citation type="submission" date="2019-11" db="EMBL/GenBank/DDBJ databases">
        <authorList>
            <person name="Liu Y."/>
            <person name="Hou J."/>
            <person name="Li T.-Q."/>
            <person name="Guan C.-H."/>
            <person name="Wu X."/>
            <person name="Wu H.-Z."/>
            <person name="Ling F."/>
            <person name="Zhang R."/>
            <person name="Shi X.-G."/>
            <person name="Ren J.-P."/>
            <person name="Chen E.-F."/>
            <person name="Sun J.-M."/>
        </authorList>
    </citation>
    <scope>NUCLEOTIDE SEQUENCE</scope>
    <source>
        <strain evidence="12">Adult_tree_wgs_1</strain>
        <tissue evidence="12">Leaves</tissue>
    </source>
</reference>
<evidence type="ECO:0000256" key="7">
    <source>
        <dbReference type="ARBA" id="ARBA00022842"/>
    </source>
</evidence>
<dbReference type="Pfam" id="PF00636">
    <property type="entry name" value="Ribonuclease_3"/>
    <property type="match status" value="2"/>
</dbReference>